<keyword evidence="4" id="KW-1185">Reference proteome</keyword>
<keyword evidence="2" id="KW-0472">Membrane</keyword>
<keyword evidence="2" id="KW-1133">Transmembrane helix</keyword>
<evidence type="ECO:0000313" key="3">
    <source>
        <dbReference type="EMBL" id="KAJ7416121.1"/>
    </source>
</evidence>
<evidence type="ECO:0000313" key="4">
    <source>
        <dbReference type="Proteomes" id="UP001145742"/>
    </source>
</evidence>
<feature type="transmembrane region" description="Helical" evidence="2">
    <location>
        <begin position="6"/>
        <end position="26"/>
    </location>
</feature>
<dbReference type="Proteomes" id="UP001145742">
    <property type="component" value="Unassembled WGS sequence"/>
</dbReference>
<sequence>MTCSPIIIIIIIIYSTDTVYCIYFYVSAVRLKQGAKMQELDYPKLQELEKKSGGSSHKRYERHKSVQPKEKDVLAEVLSCQVSLLTKISDTPPLKFSDMTLLQ</sequence>
<gene>
    <name evidence="3" type="ORF">WISP_73425</name>
</gene>
<evidence type="ECO:0000256" key="2">
    <source>
        <dbReference type="SAM" id="Phobius"/>
    </source>
</evidence>
<evidence type="ECO:0000256" key="1">
    <source>
        <dbReference type="SAM" id="MobiDB-lite"/>
    </source>
</evidence>
<feature type="region of interest" description="Disordered" evidence="1">
    <location>
        <begin position="48"/>
        <end position="67"/>
    </location>
</feature>
<keyword evidence="2" id="KW-0812">Transmembrane</keyword>
<comment type="caution">
    <text evidence="3">The sequence shown here is derived from an EMBL/GenBank/DDBJ whole genome shotgun (WGS) entry which is preliminary data.</text>
</comment>
<protein>
    <submittedName>
        <fullName evidence="3">Uncharacterized protein</fullName>
    </submittedName>
</protein>
<accession>A0ABQ9DCB1</accession>
<reference evidence="3" key="1">
    <citation type="submission" date="2019-10" db="EMBL/GenBank/DDBJ databases">
        <authorList>
            <person name="Soares A.E.R."/>
            <person name="Aleixo A."/>
            <person name="Schneider P."/>
            <person name="Miyaki C.Y."/>
            <person name="Schneider M.P."/>
            <person name="Mello C."/>
            <person name="Vasconcelos A.T.R."/>
        </authorList>
    </citation>
    <scope>NUCLEOTIDE SEQUENCE</scope>
    <source>
        <tissue evidence="3">Muscle</tissue>
    </source>
</reference>
<organism evidence="3 4">
    <name type="scientific">Willisornis vidua</name>
    <name type="common">Xingu scale-backed antbird</name>
    <dbReference type="NCBI Taxonomy" id="1566151"/>
    <lineage>
        <taxon>Eukaryota</taxon>
        <taxon>Metazoa</taxon>
        <taxon>Chordata</taxon>
        <taxon>Craniata</taxon>
        <taxon>Vertebrata</taxon>
        <taxon>Euteleostomi</taxon>
        <taxon>Archelosauria</taxon>
        <taxon>Archosauria</taxon>
        <taxon>Dinosauria</taxon>
        <taxon>Saurischia</taxon>
        <taxon>Theropoda</taxon>
        <taxon>Coelurosauria</taxon>
        <taxon>Aves</taxon>
        <taxon>Neognathae</taxon>
        <taxon>Neoaves</taxon>
        <taxon>Telluraves</taxon>
        <taxon>Australaves</taxon>
        <taxon>Passeriformes</taxon>
        <taxon>Thamnophilidae</taxon>
        <taxon>Willisornis</taxon>
    </lineage>
</organism>
<name>A0ABQ9DCB1_9PASS</name>
<dbReference type="EMBL" id="WHWB01033857">
    <property type="protein sequence ID" value="KAJ7416121.1"/>
    <property type="molecule type" value="Genomic_DNA"/>
</dbReference>
<proteinExistence type="predicted"/>